<accession>A0ABV0DAF8</accession>
<gene>
    <name evidence="1" type="ORF">ABFE88_03680</name>
</gene>
<organism evidence="1 2">
    <name type="scientific">Pseudomonas sichuanensis</name>
    <dbReference type="NCBI Taxonomy" id="2213015"/>
    <lineage>
        <taxon>Bacteria</taxon>
        <taxon>Pseudomonadati</taxon>
        <taxon>Pseudomonadota</taxon>
        <taxon>Gammaproteobacteria</taxon>
        <taxon>Pseudomonadales</taxon>
        <taxon>Pseudomonadaceae</taxon>
        <taxon>Pseudomonas</taxon>
    </lineage>
</organism>
<comment type="caution">
    <text evidence="1">The sequence shown here is derived from an EMBL/GenBank/DDBJ whole genome shotgun (WGS) entry which is preliminary data.</text>
</comment>
<sequence length="256" mass="26731">MPTYLLACDRQRSPIGAAELPSRSFTAYGALPSPLGPITGFCGQPREPKLDRYPLGNGYRQYNPALMRFHQPDAFSPFGDGGINAYMYCSGDPVNRHDPGGNYGALLSAAIQRSATIALHTASPIALLLSPKPKTKLALNATRVAMLGSATTVVGAGLGLAGLAAATYVANAGTALLVAGAGTRIVSAIADNRKAVWQYVKSSVATNTRALLGMRQDVEAAPSEAPQVAVEISNPTFTTVDEHVQPGPINQSIREG</sequence>
<dbReference type="SUPFAM" id="SSF56399">
    <property type="entry name" value="ADP-ribosylation"/>
    <property type="match status" value="1"/>
</dbReference>
<dbReference type="Gene3D" id="2.180.10.10">
    <property type="entry name" value="RHS repeat-associated core"/>
    <property type="match status" value="1"/>
</dbReference>
<protein>
    <submittedName>
        <fullName evidence="1">RHS repeat-associated core domain-containing protein</fullName>
    </submittedName>
</protein>
<name>A0ABV0DAF8_9PSED</name>
<dbReference type="InterPro" id="IPR022385">
    <property type="entry name" value="Rhs_assc_core"/>
</dbReference>
<dbReference type="RefSeq" id="WP_347148918.1">
    <property type="nucleotide sequence ID" value="NZ_JBDLYL010000003.1"/>
</dbReference>
<keyword evidence="2" id="KW-1185">Reference proteome</keyword>
<dbReference type="Proteomes" id="UP001424532">
    <property type="component" value="Unassembled WGS sequence"/>
</dbReference>
<reference evidence="1 2" key="1">
    <citation type="submission" date="2024-05" db="EMBL/GenBank/DDBJ databases">
        <title>Sequence of Lycoming College course isolates.</title>
        <authorList>
            <person name="Reigle C.A."/>
            <person name="Newman J.D."/>
        </authorList>
    </citation>
    <scope>NUCLEOTIDE SEQUENCE [LARGE SCALE GENOMIC DNA]</scope>
    <source>
        <strain evidence="1 2">CAR-09</strain>
    </source>
</reference>
<evidence type="ECO:0000313" key="1">
    <source>
        <dbReference type="EMBL" id="MEN8638758.1"/>
    </source>
</evidence>
<proteinExistence type="predicted"/>
<dbReference type="EMBL" id="JBDLYL010000003">
    <property type="protein sequence ID" value="MEN8638758.1"/>
    <property type="molecule type" value="Genomic_DNA"/>
</dbReference>
<dbReference type="NCBIfam" id="TIGR03696">
    <property type="entry name" value="Rhs_assc_core"/>
    <property type="match status" value="1"/>
</dbReference>
<evidence type="ECO:0000313" key="2">
    <source>
        <dbReference type="Proteomes" id="UP001424532"/>
    </source>
</evidence>